<comment type="cofactor">
    <cofactor evidence="2">
        <name>NAD(+)</name>
        <dbReference type="ChEBI" id="CHEBI:57540"/>
    </cofactor>
</comment>
<dbReference type="InterPro" id="IPR001509">
    <property type="entry name" value="Epimerase_deHydtase"/>
</dbReference>
<evidence type="ECO:0000313" key="13">
    <source>
        <dbReference type="EMBL" id="GAA5147694.1"/>
    </source>
</evidence>
<dbReference type="Pfam" id="PF01370">
    <property type="entry name" value="Epimerase"/>
    <property type="match status" value="1"/>
</dbReference>
<dbReference type="Proteomes" id="UP001500221">
    <property type="component" value="Unassembled WGS sequence"/>
</dbReference>
<dbReference type="PANTHER" id="PTHR43725:SF47">
    <property type="entry name" value="UDP-GLUCOSE 4-EPIMERASE"/>
    <property type="match status" value="1"/>
</dbReference>
<evidence type="ECO:0000256" key="6">
    <source>
        <dbReference type="ARBA" id="ARBA00018569"/>
    </source>
</evidence>
<evidence type="ECO:0000256" key="5">
    <source>
        <dbReference type="ARBA" id="ARBA00013189"/>
    </source>
</evidence>
<evidence type="ECO:0000256" key="10">
    <source>
        <dbReference type="ARBA" id="ARBA00031367"/>
    </source>
</evidence>
<gene>
    <name evidence="13" type="primary">galE</name>
    <name evidence="13" type="ORF">GCM10023340_20480</name>
</gene>
<dbReference type="SUPFAM" id="SSF51735">
    <property type="entry name" value="NAD(P)-binding Rossmann-fold domains"/>
    <property type="match status" value="1"/>
</dbReference>
<dbReference type="Gene3D" id="3.40.50.720">
    <property type="entry name" value="NAD(P)-binding Rossmann-like Domain"/>
    <property type="match status" value="1"/>
</dbReference>
<keyword evidence="8" id="KW-0119">Carbohydrate metabolism</keyword>
<keyword evidence="8" id="KW-0299">Galactose metabolism</keyword>
<name>A0ABP9PJI1_9ACTN</name>
<evidence type="ECO:0000256" key="7">
    <source>
        <dbReference type="ARBA" id="ARBA00023027"/>
    </source>
</evidence>
<comment type="catalytic activity">
    <reaction evidence="1">
        <text>UDP-alpha-D-glucose = UDP-alpha-D-galactose</text>
        <dbReference type="Rhea" id="RHEA:22168"/>
        <dbReference type="ChEBI" id="CHEBI:58885"/>
        <dbReference type="ChEBI" id="CHEBI:66914"/>
        <dbReference type="EC" id="5.1.3.2"/>
    </reaction>
</comment>
<comment type="pathway">
    <text evidence="3">Carbohydrate metabolism; galactose metabolism.</text>
</comment>
<comment type="caution">
    <text evidence="13">The sequence shown here is derived from an EMBL/GenBank/DDBJ whole genome shotgun (WGS) entry which is preliminary data.</text>
</comment>
<dbReference type="InterPro" id="IPR036291">
    <property type="entry name" value="NAD(P)-bd_dom_sf"/>
</dbReference>
<dbReference type="InterPro" id="IPR005886">
    <property type="entry name" value="UDP_G4E"/>
</dbReference>
<keyword evidence="7" id="KW-0520">NAD</keyword>
<dbReference type="NCBIfam" id="TIGR01179">
    <property type="entry name" value="galE"/>
    <property type="match status" value="1"/>
</dbReference>
<evidence type="ECO:0000259" key="12">
    <source>
        <dbReference type="Pfam" id="PF01370"/>
    </source>
</evidence>
<dbReference type="EC" id="5.1.3.2" evidence="5"/>
<accession>A0ABP9PJI1</accession>
<protein>
    <recommendedName>
        <fullName evidence="6">UDP-glucose 4-epimerase</fullName>
        <ecNumber evidence="5">5.1.3.2</ecNumber>
    </recommendedName>
    <alternativeName>
        <fullName evidence="11">Galactowaldenase</fullName>
    </alternativeName>
    <alternativeName>
        <fullName evidence="10">UDP-galactose 4-epimerase</fullName>
    </alternativeName>
</protein>
<dbReference type="Gene3D" id="3.90.25.10">
    <property type="entry name" value="UDP-galactose 4-epimerase, domain 1"/>
    <property type="match status" value="1"/>
</dbReference>
<evidence type="ECO:0000256" key="11">
    <source>
        <dbReference type="ARBA" id="ARBA00033067"/>
    </source>
</evidence>
<organism evidence="13 14">
    <name type="scientific">Nocardioides marinquilinus</name>
    <dbReference type="NCBI Taxonomy" id="1210400"/>
    <lineage>
        <taxon>Bacteria</taxon>
        <taxon>Bacillati</taxon>
        <taxon>Actinomycetota</taxon>
        <taxon>Actinomycetes</taxon>
        <taxon>Propionibacteriales</taxon>
        <taxon>Nocardioidaceae</taxon>
        <taxon>Nocardioides</taxon>
    </lineage>
</organism>
<comment type="similarity">
    <text evidence="4">Belongs to the NAD(P)-dependent epimerase/dehydratase family.</text>
</comment>
<dbReference type="PANTHER" id="PTHR43725">
    <property type="entry name" value="UDP-GLUCOSE 4-EPIMERASE"/>
    <property type="match status" value="1"/>
</dbReference>
<evidence type="ECO:0000256" key="1">
    <source>
        <dbReference type="ARBA" id="ARBA00000083"/>
    </source>
</evidence>
<keyword evidence="9" id="KW-0413">Isomerase</keyword>
<keyword evidence="14" id="KW-1185">Reference proteome</keyword>
<reference evidence="14" key="1">
    <citation type="journal article" date="2019" name="Int. J. Syst. Evol. Microbiol.">
        <title>The Global Catalogue of Microorganisms (GCM) 10K type strain sequencing project: providing services to taxonomists for standard genome sequencing and annotation.</title>
        <authorList>
            <consortium name="The Broad Institute Genomics Platform"/>
            <consortium name="The Broad Institute Genome Sequencing Center for Infectious Disease"/>
            <person name="Wu L."/>
            <person name="Ma J."/>
        </authorList>
    </citation>
    <scope>NUCLEOTIDE SEQUENCE [LARGE SCALE GENOMIC DNA]</scope>
    <source>
        <strain evidence="14">JCM 18459</strain>
    </source>
</reference>
<evidence type="ECO:0000256" key="3">
    <source>
        <dbReference type="ARBA" id="ARBA00004947"/>
    </source>
</evidence>
<proteinExistence type="inferred from homology"/>
<evidence type="ECO:0000256" key="9">
    <source>
        <dbReference type="ARBA" id="ARBA00023235"/>
    </source>
</evidence>
<dbReference type="RefSeq" id="WP_345457868.1">
    <property type="nucleotide sequence ID" value="NZ_BAABKG010000002.1"/>
</dbReference>
<evidence type="ECO:0000256" key="2">
    <source>
        <dbReference type="ARBA" id="ARBA00001911"/>
    </source>
</evidence>
<evidence type="ECO:0000313" key="14">
    <source>
        <dbReference type="Proteomes" id="UP001500221"/>
    </source>
</evidence>
<feature type="domain" description="NAD-dependent epimerase/dehydratase" evidence="12">
    <location>
        <begin position="3"/>
        <end position="257"/>
    </location>
</feature>
<sequence>MKVLVTGGAGYIGSITAKALEEAGHVPVILDSLLSGPLAFVKDRIFYEGDIADRALLRRIAEEHPDLDATIHMAARIVVPESVEKPYEYYRDNVAKSLELFDELTALGLHRVLFSSSASLYATKDGFEVTEDDALDPPSPYARTKRMMEQVLTDLAAASDLRAIVLRYFNPIGSDPDLESGIYVKEPSHVLGQLVLAARGQKDAFTITGTEHPTRDGTGIRDYVHVWDLARAHVRAVERFDDVLAEVDAPSTIINIGTGEGVTVRELVAAFERVFGGEVPLAEGPPRPGDAVGAFANVDRAARLMDWRSELSIDDAIASALAWAERRHEVLGYE</sequence>
<evidence type="ECO:0000256" key="4">
    <source>
        <dbReference type="ARBA" id="ARBA00007637"/>
    </source>
</evidence>
<dbReference type="EMBL" id="BAABKG010000002">
    <property type="protein sequence ID" value="GAA5147694.1"/>
    <property type="molecule type" value="Genomic_DNA"/>
</dbReference>
<evidence type="ECO:0000256" key="8">
    <source>
        <dbReference type="ARBA" id="ARBA00023144"/>
    </source>
</evidence>